<keyword evidence="5" id="KW-0808">Transferase</keyword>
<dbReference type="PANTHER" id="PTHR12510:SF4">
    <property type="entry name" value="GAMMA-GLUTAMYLAMINECYCLOTRANSFERASE"/>
    <property type="match status" value="1"/>
</dbReference>
<organism evidence="5 6">
    <name type="scientific">Thomasclavelia cocleata</name>
    <dbReference type="NCBI Taxonomy" id="69824"/>
    <lineage>
        <taxon>Bacteria</taxon>
        <taxon>Bacillati</taxon>
        <taxon>Bacillota</taxon>
        <taxon>Erysipelotrichia</taxon>
        <taxon>Erysipelotrichales</taxon>
        <taxon>Coprobacillaceae</taxon>
        <taxon>Thomasclavelia</taxon>
    </lineage>
</organism>
<evidence type="ECO:0000313" key="5">
    <source>
        <dbReference type="EMBL" id="SET88704.1"/>
    </source>
</evidence>
<dbReference type="GeneID" id="78289637"/>
<dbReference type="PANTHER" id="PTHR12510">
    <property type="entry name" value="TROPONIN C-AKIN-1 PROTEIN"/>
    <property type="match status" value="1"/>
</dbReference>
<accession>A0A1I0HWS0</accession>
<comment type="similarity">
    <text evidence="1 3">Belongs to the gamma-glutamylcyclotransferase family.</text>
</comment>
<dbReference type="InterPro" id="IPR009288">
    <property type="entry name" value="AIG2-like_dom"/>
</dbReference>
<dbReference type="InterPro" id="IPR036568">
    <property type="entry name" value="GGCT-like_sf"/>
</dbReference>
<dbReference type="OrthoDB" id="8538589at2"/>
<dbReference type="SUPFAM" id="SSF110857">
    <property type="entry name" value="Gamma-glutamyl cyclotransferase-like"/>
    <property type="match status" value="1"/>
</dbReference>
<keyword evidence="6" id="KW-1185">Reference proteome</keyword>
<evidence type="ECO:0000313" key="6">
    <source>
        <dbReference type="Proteomes" id="UP000198558"/>
    </source>
</evidence>
<dbReference type="CDD" id="cd06661">
    <property type="entry name" value="GGCT_like"/>
    <property type="match status" value="1"/>
</dbReference>
<dbReference type="GO" id="GO:0005829">
    <property type="term" value="C:cytosol"/>
    <property type="evidence" value="ECO:0007669"/>
    <property type="project" value="TreeGrafter"/>
</dbReference>
<dbReference type="Proteomes" id="UP000198558">
    <property type="component" value="Unassembled WGS sequence"/>
</dbReference>
<evidence type="ECO:0000259" key="4">
    <source>
        <dbReference type="Pfam" id="PF06094"/>
    </source>
</evidence>
<evidence type="ECO:0000256" key="3">
    <source>
        <dbReference type="RuleBase" id="RU367036"/>
    </source>
</evidence>
<dbReference type="InterPro" id="IPR039126">
    <property type="entry name" value="GGACT"/>
</dbReference>
<name>A0A1I0HWS0_9FIRM</name>
<dbReference type="AlphaFoldDB" id="A0A1I0HWS0"/>
<dbReference type="InterPro" id="IPR013024">
    <property type="entry name" value="GGCT-like"/>
</dbReference>
<reference evidence="6" key="1">
    <citation type="submission" date="2016-10" db="EMBL/GenBank/DDBJ databases">
        <authorList>
            <person name="Varghese N."/>
            <person name="Submissions S."/>
        </authorList>
    </citation>
    <scope>NUCLEOTIDE SEQUENCE [LARGE SCALE GENOMIC DNA]</scope>
    <source>
        <strain evidence="6">DSM 1551</strain>
    </source>
</reference>
<proteinExistence type="inferred from homology"/>
<gene>
    <name evidence="5" type="ORF">SAMN04489758_1655</name>
</gene>
<dbReference type="Gene3D" id="3.10.490.10">
    <property type="entry name" value="Gamma-glutamyl cyclotransferase-like"/>
    <property type="match status" value="1"/>
</dbReference>
<evidence type="ECO:0000256" key="2">
    <source>
        <dbReference type="PIRSR" id="PIRSR639126-1"/>
    </source>
</evidence>
<dbReference type="GO" id="GO:0061929">
    <property type="term" value="F:gamma-glutamylaminecyclotransferase activity"/>
    <property type="evidence" value="ECO:0007669"/>
    <property type="project" value="InterPro"/>
</dbReference>
<evidence type="ECO:0000256" key="1">
    <source>
        <dbReference type="ARBA" id="ARBA00008861"/>
    </source>
</evidence>
<dbReference type="Pfam" id="PF06094">
    <property type="entry name" value="GGACT"/>
    <property type="match status" value="1"/>
</dbReference>
<protein>
    <recommendedName>
        <fullName evidence="3">Gamma-glutamylcyclotransferase family protein</fullName>
    </recommendedName>
</protein>
<sequence length="138" mass="15816">MKEKIFVYGTLRKGMYNHELYLKDKNSFIGTGFVKGKLMTLKNKSYPALLLEGNDLILGEIHEVDNSIVDQLDELESYFGENNIDNEYNKIVCDIFDEDGQVIDQIPVYVYNIYNSANVKLLDAVIISGDFVKYSQNI</sequence>
<dbReference type="EMBL" id="FOIN01000065">
    <property type="protein sequence ID" value="SET88704.1"/>
    <property type="molecule type" value="Genomic_DNA"/>
</dbReference>
<feature type="domain" description="Gamma-glutamylcyclotransferase AIG2-like" evidence="4">
    <location>
        <begin position="5"/>
        <end position="118"/>
    </location>
</feature>
<dbReference type="GO" id="GO:0016740">
    <property type="term" value="F:transferase activity"/>
    <property type="evidence" value="ECO:0007669"/>
    <property type="project" value="UniProtKB-KW"/>
</dbReference>
<dbReference type="RefSeq" id="WP_092356986.1">
    <property type="nucleotide sequence ID" value="NZ_CAMJBU010000111.1"/>
</dbReference>
<feature type="active site" description="Proton acceptor" evidence="2">
    <location>
        <position position="76"/>
    </location>
</feature>